<keyword evidence="3" id="KW-1185">Reference proteome</keyword>
<evidence type="ECO:0000256" key="1">
    <source>
        <dbReference type="SAM" id="MobiDB-lite"/>
    </source>
</evidence>
<comment type="caution">
    <text evidence="2">The sequence shown here is derived from an EMBL/GenBank/DDBJ whole genome shotgun (WGS) entry which is preliminary data.</text>
</comment>
<dbReference type="EMBL" id="JABSTR010000011">
    <property type="protein sequence ID" value="KAH9382145.1"/>
    <property type="molecule type" value="Genomic_DNA"/>
</dbReference>
<feature type="region of interest" description="Disordered" evidence="1">
    <location>
        <begin position="1"/>
        <end position="183"/>
    </location>
</feature>
<evidence type="ECO:0000313" key="2">
    <source>
        <dbReference type="EMBL" id="KAH9382145.1"/>
    </source>
</evidence>
<feature type="compositionally biased region" description="Basic residues" evidence="1">
    <location>
        <begin position="128"/>
        <end position="146"/>
    </location>
</feature>
<feature type="compositionally biased region" description="Basic residues" evidence="1">
    <location>
        <begin position="155"/>
        <end position="172"/>
    </location>
</feature>
<evidence type="ECO:0000313" key="3">
    <source>
        <dbReference type="Proteomes" id="UP000821853"/>
    </source>
</evidence>
<feature type="compositionally biased region" description="Low complexity" evidence="1">
    <location>
        <begin position="99"/>
        <end position="108"/>
    </location>
</feature>
<proteinExistence type="predicted"/>
<name>A0A9J6H4Y6_HAELO</name>
<organism evidence="2 3">
    <name type="scientific">Haemaphysalis longicornis</name>
    <name type="common">Bush tick</name>
    <dbReference type="NCBI Taxonomy" id="44386"/>
    <lineage>
        <taxon>Eukaryota</taxon>
        <taxon>Metazoa</taxon>
        <taxon>Ecdysozoa</taxon>
        <taxon>Arthropoda</taxon>
        <taxon>Chelicerata</taxon>
        <taxon>Arachnida</taxon>
        <taxon>Acari</taxon>
        <taxon>Parasitiformes</taxon>
        <taxon>Ixodida</taxon>
        <taxon>Ixodoidea</taxon>
        <taxon>Ixodidae</taxon>
        <taxon>Haemaphysalinae</taxon>
        <taxon>Haemaphysalis</taxon>
    </lineage>
</organism>
<dbReference type="AlphaFoldDB" id="A0A9J6H4Y6"/>
<protein>
    <submittedName>
        <fullName evidence="2">Uncharacterized protein</fullName>
    </submittedName>
</protein>
<gene>
    <name evidence="2" type="ORF">HPB48_008645</name>
</gene>
<feature type="compositionally biased region" description="Basic and acidic residues" evidence="1">
    <location>
        <begin position="117"/>
        <end position="127"/>
    </location>
</feature>
<reference evidence="2 3" key="1">
    <citation type="journal article" date="2020" name="Cell">
        <title>Large-Scale Comparative Analyses of Tick Genomes Elucidate Their Genetic Diversity and Vector Capacities.</title>
        <authorList>
            <consortium name="Tick Genome and Microbiome Consortium (TIGMIC)"/>
            <person name="Jia N."/>
            <person name="Wang J."/>
            <person name="Shi W."/>
            <person name="Du L."/>
            <person name="Sun Y."/>
            <person name="Zhan W."/>
            <person name="Jiang J.F."/>
            <person name="Wang Q."/>
            <person name="Zhang B."/>
            <person name="Ji P."/>
            <person name="Bell-Sakyi L."/>
            <person name="Cui X.M."/>
            <person name="Yuan T.T."/>
            <person name="Jiang B.G."/>
            <person name="Yang W.F."/>
            <person name="Lam T.T."/>
            <person name="Chang Q.C."/>
            <person name="Ding S.J."/>
            <person name="Wang X.J."/>
            <person name="Zhu J.G."/>
            <person name="Ruan X.D."/>
            <person name="Zhao L."/>
            <person name="Wei J.T."/>
            <person name="Ye R.Z."/>
            <person name="Que T.C."/>
            <person name="Du C.H."/>
            <person name="Zhou Y.H."/>
            <person name="Cheng J.X."/>
            <person name="Dai P.F."/>
            <person name="Guo W.B."/>
            <person name="Han X.H."/>
            <person name="Huang E.J."/>
            <person name="Li L.F."/>
            <person name="Wei W."/>
            <person name="Gao Y.C."/>
            <person name="Liu J.Z."/>
            <person name="Shao H.Z."/>
            <person name="Wang X."/>
            <person name="Wang C.C."/>
            <person name="Yang T.C."/>
            <person name="Huo Q.B."/>
            <person name="Li W."/>
            <person name="Chen H.Y."/>
            <person name="Chen S.E."/>
            <person name="Zhou L.G."/>
            <person name="Ni X.B."/>
            <person name="Tian J.H."/>
            <person name="Sheng Y."/>
            <person name="Liu T."/>
            <person name="Pan Y.S."/>
            <person name="Xia L.Y."/>
            <person name="Li J."/>
            <person name="Zhao F."/>
            <person name="Cao W.C."/>
        </authorList>
    </citation>
    <scope>NUCLEOTIDE SEQUENCE [LARGE SCALE GENOMIC DNA]</scope>
    <source>
        <strain evidence="2">HaeL-2018</strain>
    </source>
</reference>
<dbReference type="Proteomes" id="UP000821853">
    <property type="component" value="Chromosome 9"/>
</dbReference>
<dbReference type="VEuPathDB" id="VectorBase:HLOH_053383"/>
<accession>A0A9J6H4Y6</accession>
<sequence>MNGRKPQRQRADVPAGSGPPPLGLLARRGSSAASARRRNPEPGRVSLRGGRREPSAAKSARARARAQMIAAHCWSPEQRCYLARGPPSGRCSPPPPSPAIGAAAAAAAAGGGGANRGDAEKKEGDPRKRNRRGKKRETRRRRRQKTLRAAATGRRERRRTRSVIARGHRQRSSRSAPPYRQFPARWTLGLALGANQPTD</sequence>
<feature type="compositionally biased region" description="Low complexity" evidence="1">
    <location>
        <begin position="23"/>
        <end position="34"/>
    </location>
</feature>